<keyword evidence="1" id="KW-0418">Kinase</keyword>
<evidence type="ECO:0000313" key="4">
    <source>
        <dbReference type="EMBL" id="GAO18902.1"/>
    </source>
</evidence>
<evidence type="ECO:0000313" key="5">
    <source>
        <dbReference type="Proteomes" id="UP000054053"/>
    </source>
</evidence>
<evidence type="ECO:0000259" key="3">
    <source>
        <dbReference type="PROSITE" id="PS51455"/>
    </source>
</evidence>
<feature type="domain" description="PIPK" evidence="3">
    <location>
        <begin position="68"/>
        <end position="419"/>
    </location>
</feature>
<feature type="region of interest" description="Disordered" evidence="2">
    <location>
        <begin position="1"/>
        <end position="55"/>
    </location>
</feature>
<keyword evidence="1" id="KW-0547">Nucleotide-binding</keyword>
<sequence>MTGNQNPGNFANRPKEEVQEIASKGGQASHNSGFASMDPDKQAHDKTSLTPYPFLDQDKSGLGAMMDVPGKRQAAIARAVSRALAASEESKQRETLVETVHHFLSILELRLARFRPADFLALRHNHWHIDEGEYRRSFQTPTTTTTTTTTTAKPGEASPPRQGSLGLVAAGNLGYSGSTFLRTADGNYMVKSVDRRFESQFLLRELFAPYVAHAASHEGSLLIRITDILYAPRASLGSLLGVQPRHYMVMENLLRGRPDVQWQTFDLKPTDYFFPERDLVHQRLVPSDVVDRLADEPPRGVDVSSRAALELTDLVAEDTAFLAHHNAVDYSLLFARSRARGRAVREPPSWRTGVLSSDGNWVYRAVLLDFLWARHKLRAKTMAGLVGVFNLLFDKGPMTITTEPFEYRRRFMSMVTDLLSKDDYVADANSPVKTGAVAKGPKRSSAHNPPTLPPVKV</sequence>
<proteinExistence type="predicted"/>
<comment type="caution">
    <text evidence="4">The sequence shown here is derived from an EMBL/GenBank/DDBJ whole genome shotgun (WGS) entry which is preliminary data.</text>
</comment>
<dbReference type="PROSITE" id="PS51455">
    <property type="entry name" value="PIPK"/>
    <property type="match status" value="1"/>
</dbReference>
<dbReference type="Pfam" id="PF01504">
    <property type="entry name" value="PIP5K"/>
    <property type="match status" value="1"/>
</dbReference>
<dbReference type="InterPro" id="IPR023610">
    <property type="entry name" value="PInositol-4/5-P-5/4-kinase"/>
</dbReference>
<gene>
    <name evidence="4" type="ORF">UVI_02030710</name>
</gene>
<organism evidence="4 5">
    <name type="scientific">Ustilaginoidea virens</name>
    <name type="common">Rice false smut fungus</name>
    <name type="synonym">Villosiclava virens</name>
    <dbReference type="NCBI Taxonomy" id="1159556"/>
    <lineage>
        <taxon>Eukaryota</taxon>
        <taxon>Fungi</taxon>
        <taxon>Dikarya</taxon>
        <taxon>Ascomycota</taxon>
        <taxon>Pezizomycotina</taxon>
        <taxon>Sordariomycetes</taxon>
        <taxon>Hypocreomycetidae</taxon>
        <taxon>Hypocreales</taxon>
        <taxon>Clavicipitaceae</taxon>
        <taxon>Ustilaginoidea</taxon>
    </lineage>
</organism>
<keyword evidence="1" id="KW-0808">Transferase</keyword>
<feature type="region of interest" description="Disordered" evidence="2">
    <location>
        <begin position="138"/>
        <end position="162"/>
    </location>
</feature>
<dbReference type="GO" id="GO:0005524">
    <property type="term" value="F:ATP binding"/>
    <property type="evidence" value="ECO:0007669"/>
    <property type="project" value="UniProtKB-UniRule"/>
</dbReference>
<dbReference type="Gene3D" id="3.30.800.10">
    <property type="entry name" value="Phosphatidylinositol Phosphate Kinase II Beta"/>
    <property type="match status" value="1"/>
</dbReference>
<dbReference type="GO" id="GO:0016308">
    <property type="term" value="F:1-phosphatidylinositol-4-phosphate 5-kinase activity"/>
    <property type="evidence" value="ECO:0007669"/>
    <property type="project" value="TreeGrafter"/>
</dbReference>
<dbReference type="GO" id="GO:0005886">
    <property type="term" value="C:plasma membrane"/>
    <property type="evidence" value="ECO:0007669"/>
    <property type="project" value="TreeGrafter"/>
</dbReference>
<dbReference type="InterPro" id="IPR002498">
    <property type="entry name" value="PInositol-4-P-4/5-kinase_core"/>
</dbReference>
<evidence type="ECO:0000256" key="1">
    <source>
        <dbReference type="PROSITE-ProRule" id="PRU00781"/>
    </source>
</evidence>
<evidence type="ECO:0000256" key="2">
    <source>
        <dbReference type="SAM" id="MobiDB-lite"/>
    </source>
</evidence>
<dbReference type="AlphaFoldDB" id="A0A1B5L5R5"/>
<dbReference type="GO" id="GO:0046854">
    <property type="term" value="P:phosphatidylinositol phosphate biosynthetic process"/>
    <property type="evidence" value="ECO:0007669"/>
    <property type="project" value="TreeGrafter"/>
</dbReference>
<dbReference type="Pfam" id="PF10685">
    <property type="entry name" value="KGG"/>
    <property type="match status" value="1"/>
</dbReference>
<dbReference type="SUPFAM" id="SSF56104">
    <property type="entry name" value="SAICAR synthase-like"/>
    <property type="match status" value="1"/>
</dbReference>
<feature type="region of interest" description="Disordered" evidence="2">
    <location>
        <begin position="434"/>
        <end position="457"/>
    </location>
</feature>
<protein>
    <recommendedName>
        <fullName evidence="3">PIPK domain-containing protein</fullName>
    </recommendedName>
</protein>
<dbReference type="PANTHER" id="PTHR23086">
    <property type="entry name" value="PHOSPHATIDYLINOSITOL-4-PHOSPHATE 5-KINASE"/>
    <property type="match status" value="1"/>
</dbReference>
<accession>A0A1B5L5R5</accession>
<dbReference type="Proteomes" id="UP000054053">
    <property type="component" value="Unassembled WGS sequence"/>
</dbReference>
<dbReference type="SMART" id="SM00330">
    <property type="entry name" value="PIPKc"/>
    <property type="match status" value="1"/>
</dbReference>
<name>A0A1B5L5R5_USTVR</name>
<feature type="compositionally biased region" description="Low complexity" evidence="2">
    <location>
        <begin position="140"/>
        <end position="151"/>
    </location>
</feature>
<dbReference type="InterPro" id="IPR027483">
    <property type="entry name" value="PInositol-4-P-4/5-kinase_C_sf"/>
</dbReference>
<reference evidence="5" key="1">
    <citation type="journal article" date="2016" name="Genome Announc.">
        <title>Genome sequence of Ustilaginoidea virens IPU010, a rice pathogenic fungus causing false smut.</title>
        <authorList>
            <person name="Kumagai T."/>
            <person name="Ishii T."/>
            <person name="Terai G."/>
            <person name="Umemura M."/>
            <person name="Machida M."/>
            <person name="Asai K."/>
        </authorList>
    </citation>
    <scope>NUCLEOTIDE SEQUENCE [LARGE SCALE GENOMIC DNA]</scope>
    <source>
        <strain evidence="5">IPU010</strain>
    </source>
</reference>
<dbReference type="EMBL" id="BBTG02000014">
    <property type="protein sequence ID" value="GAO18902.1"/>
    <property type="molecule type" value="Genomic_DNA"/>
</dbReference>
<dbReference type="Gene3D" id="3.30.810.10">
    <property type="entry name" value="2-Layer Sandwich"/>
    <property type="match status" value="1"/>
</dbReference>
<keyword evidence="1" id="KW-0067">ATP-binding</keyword>
<dbReference type="InterPro" id="IPR027484">
    <property type="entry name" value="PInositol-4-P-5-kinase_N"/>
</dbReference>
<dbReference type="PANTHER" id="PTHR23086:SF126">
    <property type="entry name" value="PIPK DOMAIN-CONTAINING PROTEIN"/>
    <property type="match status" value="1"/>
</dbReference>
<feature type="compositionally biased region" description="Basic and acidic residues" evidence="2">
    <location>
        <begin position="38"/>
        <end position="47"/>
    </location>
</feature>
<dbReference type="InterPro" id="IPR019626">
    <property type="entry name" value="Stress-induced_KGG_rpt"/>
</dbReference>